<accession>A0ABD1NF20</accession>
<evidence type="ECO:0008006" key="5">
    <source>
        <dbReference type="Google" id="ProtNLM"/>
    </source>
</evidence>
<protein>
    <recommendedName>
        <fullName evidence="5">Pentatricopeptide repeat-containing protein</fullName>
    </recommendedName>
</protein>
<name>A0ABD1NF20_9FABA</name>
<sequence>MERCLEKFLYFLESLIASVPQLYGLVDFTSAKPLIMEECPDDILSGLPSSISLAYDMVSWLQKHNLCFSYKLLYSILINALDHLEKLYEAFLLSQRQALTPLTYNALIGICARNDDINKALNLISKMRRNIIDSPILQKLYTEIHSKKIEIDGQRWWRGDDDDTHIVDF</sequence>
<keyword evidence="1" id="KW-0677">Repeat</keyword>
<gene>
    <name evidence="3" type="ORF">Fmac_000671</name>
</gene>
<dbReference type="InterPro" id="IPR002885">
    <property type="entry name" value="PPR_rpt"/>
</dbReference>
<evidence type="ECO:0000313" key="3">
    <source>
        <dbReference type="EMBL" id="KAL2346671.1"/>
    </source>
</evidence>
<keyword evidence="4" id="KW-1185">Reference proteome</keyword>
<reference evidence="3 4" key="1">
    <citation type="submission" date="2024-08" db="EMBL/GenBank/DDBJ databases">
        <title>Insights into the chromosomal genome structure of Flemingia macrophylla.</title>
        <authorList>
            <person name="Ding Y."/>
            <person name="Zhao Y."/>
            <person name="Bi W."/>
            <person name="Wu M."/>
            <person name="Zhao G."/>
            <person name="Gong Y."/>
            <person name="Li W."/>
            <person name="Zhang P."/>
        </authorList>
    </citation>
    <scope>NUCLEOTIDE SEQUENCE [LARGE SCALE GENOMIC DNA]</scope>
    <source>
        <strain evidence="3">DYQJB</strain>
        <tissue evidence="3">Leaf</tissue>
    </source>
</reference>
<dbReference type="AlphaFoldDB" id="A0ABD1NF20"/>
<comment type="caution">
    <text evidence="3">The sequence shown here is derived from an EMBL/GenBank/DDBJ whole genome shotgun (WGS) entry which is preliminary data.</text>
</comment>
<evidence type="ECO:0000313" key="4">
    <source>
        <dbReference type="Proteomes" id="UP001603857"/>
    </source>
</evidence>
<feature type="repeat" description="PPR" evidence="2">
    <location>
        <begin position="100"/>
        <end position="134"/>
    </location>
</feature>
<dbReference type="PROSITE" id="PS51375">
    <property type="entry name" value="PPR"/>
    <property type="match status" value="1"/>
</dbReference>
<proteinExistence type="predicted"/>
<dbReference type="Gene3D" id="1.25.40.10">
    <property type="entry name" value="Tetratricopeptide repeat domain"/>
    <property type="match status" value="1"/>
</dbReference>
<dbReference type="Proteomes" id="UP001603857">
    <property type="component" value="Unassembled WGS sequence"/>
</dbReference>
<dbReference type="NCBIfam" id="TIGR00756">
    <property type="entry name" value="PPR"/>
    <property type="match status" value="1"/>
</dbReference>
<evidence type="ECO:0000256" key="1">
    <source>
        <dbReference type="ARBA" id="ARBA00022737"/>
    </source>
</evidence>
<organism evidence="3 4">
    <name type="scientific">Flemingia macrophylla</name>
    <dbReference type="NCBI Taxonomy" id="520843"/>
    <lineage>
        <taxon>Eukaryota</taxon>
        <taxon>Viridiplantae</taxon>
        <taxon>Streptophyta</taxon>
        <taxon>Embryophyta</taxon>
        <taxon>Tracheophyta</taxon>
        <taxon>Spermatophyta</taxon>
        <taxon>Magnoliopsida</taxon>
        <taxon>eudicotyledons</taxon>
        <taxon>Gunneridae</taxon>
        <taxon>Pentapetalae</taxon>
        <taxon>rosids</taxon>
        <taxon>fabids</taxon>
        <taxon>Fabales</taxon>
        <taxon>Fabaceae</taxon>
        <taxon>Papilionoideae</taxon>
        <taxon>50 kb inversion clade</taxon>
        <taxon>NPAAA clade</taxon>
        <taxon>indigoferoid/millettioid clade</taxon>
        <taxon>Phaseoleae</taxon>
        <taxon>Flemingia</taxon>
    </lineage>
</organism>
<evidence type="ECO:0000256" key="2">
    <source>
        <dbReference type="PROSITE-ProRule" id="PRU00708"/>
    </source>
</evidence>
<dbReference type="Pfam" id="PF01535">
    <property type="entry name" value="PPR"/>
    <property type="match status" value="1"/>
</dbReference>
<dbReference type="EMBL" id="JBGMDY010000001">
    <property type="protein sequence ID" value="KAL2346671.1"/>
    <property type="molecule type" value="Genomic_DNA"/>
</dbReference>
<dbReference type="InterPro" id="IPR011990">
    <property type="entry name" value="TPR-like_helical_dom_sf"/>
</dbReference>